<proteinExistence type="inferred from homology"/>
<dbReference type="GO" id="GO:0003774">
    <property type="term" value="F:cytoskeletal motor activity"/>
    <property type="evidence" value="ECO:0007669"/>
    <property type="project" value="InterPro"/>
</dbReference>
<dbReference type="Gene3D" id="3.30.300.30">
    <property type="match status" value="1"/>
</dbReference>
<keyword evidence="8 9" id="KW-0975">Bacterial flagellum</keyword>
<dbReference type="Pfam" id="PF01514">
    <property type="entry name" value="YscJ_FliF"/>
    <property type="match status" value="1"/>
</dbReference>
<evidence type="ECO:0000256" key="2">
    <source>
        <dbReference type="ARBA" id="ARBA00004651"/>
    </source>
</evidence>
<evidence type="ECO:0000313" key="14">
    <source>
        <dbReference type="Proteomes" id="UP000284219"/>
    </source>
</evidence>
<dbReference type="GO" id="GO:0009431">
    <property type="term" value="C:bacterial-type flagellum basal body, MS ring"/>
    <property type="evidence" value="ECO:0007669"/>
    <property type="project" value="InterPro"/>
</dbReference>
<organism evidence="13 14">
    <name type="scientific">Ammoniphilus oxalaticus</name>
    <dbReference type="NCBI Taxonomy" id="66863"/>
    <lineage>
        <taxon>Bacteria</taxon>
        <taxon>Bacillati</taxon>
        <taxon>Bacillota</taxon>
        <taxon>Bacilli</taxon>
        <taxon>Bacillales</taxon>
        <taxon>Paenibacillaceae</taxon>
        <taxon>Aneurinibacillus group</taxon>
        <taxon>Ammoniphilus</taxon>
    </lineage>
</organism>
<comment type="subcellular location">
    <subcellularLocation>
        <location evidence="1 9">Bacterial flagellum basal body</location>
    </subcellularLocation>
    <subcellularLocation>
        <location evidence="2">Cell membrane</location>
        <topology evidence="2">Multi-pass membrane protein</topology>
    </subcellularLocation>
</comment>
<keyword evidence="7 10" id="KW-0472">Membrane</keyword>
<keyword evidence="13" id="KW-0969">Cilium</keyword>
<keyword evidence="13" id="KW-0966">Cell projection</keyword>
<comment type="similarity">
    <text evidence="3 9">Belongs to the FliF family.</text>
</comment>
<dbReference type="Pfam" id="PF08345">
    <property type="entry name" value="YscJ_FliF_C"/>
    <property type="match status" value="1"/>
</dbReference>
<gene>
    <name evidence="13" type="ORF">BEP19_07265</name>
</gene>
<dbReference type="PANTHER" id="PTHR30046:SF0">
    <property type="entry name" value="FLAGELLAR M-RING PROTEIN"/>
    <property type="match status" value="1"/>
</dbReference>
<keyword evidence="4" id="KW-1003">Cell membrane</keyword>
<evidence type="ECO:0000256" key="10">
    <source>
        <dbReference type="SAM" id="Phobius"/>
    </source>
</evidence>
<evidence type="ECO:0000256" key="4">
    <source>
        <dbReference type="ARBA" id="ARBA00022475"/>
    </source>
</evidence>
<dbReference type="AlphaFoldDB" id="A0A419SJN7"/>
<feature type="transmembrane region" description="Helical" evidence="10">
    <location>
        <begin position="451"/>
        <end position="472"/>
    </location>
</feature>
<evidence type="ECO:0000256" key="9">
    <source>
        <dbReference type="PIRNR" id="PIRNR004862"/>
    </source>
</evidence>
<dbReference type="OrthoDB" id="9807026at2"/>
<keyword evidence="14" id="KW-1185">Reference proteome</keyword>
<dbReference type="NCBIfam" id="TIGR00206">
    <property type="entry name" value="fliF"/>
    <property type="match status" value="1"/>
</dbReference>
<feature type="transmembrane region" description="Helical" evidence="10">
    <location>
        <begin position="29"/>
        <end position="48"/>
    </location>
</feature>
<keyword evidence="6 10" id="KW-1133">Transmembrane helix</keyword>
<evidence type="ECO:0000256" key="3">
    <source>
        <dbReference type="ARBA" id="ARBA00007971"/>
    </source>
</evidence>
<dbReference type="GO" id="GO:0071973">
    <property type="term" value="P:bacterial-type flagellum-dependent cell motility"/>
    <property type="evidence" value="ECO:0007669"/>
    <property type="project" value="InterPro"/>
</dbReference>
<dbReference type="EMBL" id="MCHY01000008">
    <property type="protein sequence ID" value="RKD24197.1"/>
    <property type="molecule type" value="Genomic_DNA"/>
</dbReference>
<evidence type="ECO:0000256" key="8">
    <source>
        <dbReference type="ARBA" id="ARBA00023143"/>
    </source>
</evidence>
<dbReference type="PRINTS" id="PR01009">
    <property type="entry name" value="FLGMRINGFLIF"/>
</dbReference>
<keyword evidence="13" id="KW-0282">Flagellum</keyword>
<evidence type="ECO:0000256" key="1">
    <source>
        <dbReference type="ARBA" id="ARBA00004117"/>
    </source>
</evidence>
<dbReference type="RefSeq" id="WP_120189461.1">
    <property type="nucleotide sequence ID" value="NZ_MCHY01000008.1"/>
</dbReference>
<dbReference type="InterPro" id="IPR006182">
    <property type="entry name" value="FliF_N_dom"/>
</dbReference>
<dbReference type="InterPro" id="IPR013556">
    <property type="entry name" value="Flag_M-ring_C"/>
</dbReference>
<dbReference type="PANTHER" id="PTHR30046">
    <property type="entry name" value="FLAGELLAR M-RING PROTEIN"/>
    <property type="match status" value="1"/>
</dbReference>
<evidence type="ECO:0000256" key="5">
    <source>
        <dbReference type="ARBA" id="ARBA00022692"/>
    </source>
</evidence>
<keyword evidence="5 10" id="KW-0812">Transmembrane</keyword>
<dbReference type="PIRSF" id="PIRSF004862">
    <property type="entry name" value="FliF"/>
    <property type="match status" value="1"/>
</dbReference>
<feature type="domain" description="Flagellar M-ring C-terminal" evidence="12">
    <location>
        <begin position="265"/>
        <end position="413"/>
    </location>
</feature>
<dbReference type="InterPro" id="IPR043427">
    <property type="entry name" value="YscJ/FliF"/>
</dbReference>
<sequence>MNQAWLINIKNSKDRFVEYWKSLSAQKKIFIVSAILLLNVALSVVTYVSTRTEYVPLYANELSQREIGDIKAALDSRGFSQYQLSETGTSILVPKKDAPDLIVQLASEGLPNNGRISYELFSQNMTFGATDRQLDVVEQAAMQTELAEMIKRISGIKHAEVTISLPKDSVFIRADEAEQATASVMVEVEPGQRLSQSQIKALYYLISRSVPNLPLENIVIIDQYSEMLVLREQQEDEFQLEVYERQRKIKREIEQDIQTDLQQMLGTIMGHDKVLVHTLVTLNFDQVKTQENRVEAADEEDNEGIAVSAERLSRTFRGEGAVPNPIGVGETDVPGYTNIQANGESEYEELQDRVNYEVNRISTEITQSPYKIEKITVNVGVEPPDPDNPASLTFETQQNITNILENVVRTALGDRQGITDEDIRNSISVFPRVFAGKEQTVGEPTQNEMPWLTYVAIAAGVIIALLGGMVWLRRRREKQADEEPLLDEFIFEQGIAPEQMATDEETIQKQLDEMANRHPDEFVQMLRTWISEERKG</sequence>
<evidence type="ECO:0000259" key="11">
    <source>
        <dbReference type="Pfam" id="PF01514"/>
    </source>
</evidence>
<reference evidence="13 14" key="1">
    <citation type="submission" date="2016-08" db="EMBL/GenBank/DDBJ databases">
        <title>Novel Firmicute Genomes.</title>
        <authorList>
            <person name="Poppleton D.I."/>
            <person name="Gribaldo S."/>
        </authorList>
    </citation>
    <scope>NUCLEOTIDE SEQUENCE [LARGE SCALE GENOMIC DNA]</scope>
    <source>
        <strain evidence="13 14">RAOx-1</strain>
    </source>
</reference>
<comment type="caution">
    <text evidence="13">The sequence shown here is derived from an EMBL/GenBank/DDBJ whole genome shotgun (WGS) entry which is preliminary data.</text>
</comment>
<evidence type="ECO:0000256" key="7">
    <source>
        <dbReference type="ARBA" id="ARBA00023136"/>
    </source>
</evidence>
<evidence type="ECO:0000259" key="12">
    <source>
        <dbReference type="Pfam" id="PF08345"/>
    </source>
</evidence>
<evidence type="ECO:0000313" key="13">
    <source>
        <dbReference type="EMBL" id="RKD24197.1"/>
    </source>
</evidence>
<dbReference type="InterPro" id="IPR000067">
    <property type="entry name" value="FlgMring_FliF"/>
</dbReference>
<accession>A0A419SJN7</accession>
<comment type="function">
    <text evidence="9">The M ring may be actively involved in energy transduction.</text>
</comment>
<feature type="domain" description="Flagellar M-ring N-terminal" evidence="11">
    <location>
        <begin position="50"/>
        <end position="228"/>
    </location>
</feature>
<dbReference type="GO" id="GO:0005886">
    <property type="term" value="C:plasma membrane"/>
    <property type="evidence" value="ECO:0007669"/>
    <property type="project" value="UniProtKB-SubCell"/>
</dbReference>
<dbReference type="Proteomes" id="UP000284219">
    <property type="component" value="Unassembled WGS sequence"/>
</dbReference>
<dbReference type="InterPro" id="IPR045851">
    <property type="entry name" value="AMP-bd_C_sf"/>
</dbReference>
<protein>
    <recommendedName>
        <fullName evidence="9">Flagellar M-ring protein</fullName>
    </recommendedName>
</protein>
<name>A0A419SJN7_9BACL</name>
<evidence type="ECO:0000256" key="6">
    <source>
        <dbReference type="ARBA" id="ARBA00022989"/>
    </source>
</evidence>